<name>A0A915HZU8_ROMCU</name>
<accession>A0A915HZU8</accession>
<dbReference type="AlphaFoldDB" id="A0A915HZU8"/>
<protein>
    <submittedName>
        <fullName evidence="2">Uncharacterized protein</fullName>
    </submittedName>
</protein>
<evidence type="ECO:0000313" key="2">
    <source>
        <dbReference type="WBParaSite" id="nRc.2.0.1.t07381-RA"/>
    </source>
</evidence>
<dbReference type="Proteomes" id="UP000887565">
    <property type="component" value="Unplaced"/>
</dbReference>
<sequence>MAGVGMTDVEMAGAKTAWTKMTGSEMTVPNCPKLARDVLGTTTERLNNVPTTHTIDQVVGMGTVFDFDKNSSDIEKQFLNLIYVIGMAVLNV</sequence>
<organism evidence="1 2">
    <name type="scientific">Romanomermis culicivorax</name>
    <name type="common">Nematode worm</name>
    <dbReference type="NCBI Taxonomy" id="13658"/>
    <lineage>
        <taxon>Eukaryota</taxon>
        <taxon>Metazoa</taxon>
        <taxon>Ecdysozoa</taxon>
        <taxon>Nematoda</taxon>
        <taxon>Enoplea</taxon>
        <taxon>Dorylaimia</taxon>
        <taxon>Mermithida</taxon>
        <taxon>Mermithoidea</taxon>
        <taxon>Mermithidae</taxon>
        <taxon>Romanomermis</taxon>
    </lineage>
</organism>
<dbReference type="WBParaSite" id="nRc.2.0.1.t07381-RA">
    <property type="protein sequence ID" value="nRc.2.0.1.t07381-RA"/>
    <property type="gene ID" value="nRc.2.0.1.g07381"/>
</dbReference>
<evidence type="ECO:0000313" key="1">
    <source>
        <dbReference type="Proteomes" id="UP000887565"/>
    </source>
</evidence>
<reference evidence="2" key="1">
    <citation type="submission" date="2022-11" db="UniProtKB">
        <authorList>
            <consortium name="WormBaseParasite"/>
        </authorList>
    </citation>
    <scope>IDENTIFICATION</scope>
</reference>
<keyword evidence="1" id="KW-1185">Reference proteome</keyword>
<proteinExistence type="predicted"/>